<dbReference type="PANTHER" id="PTHR30349:SF41">
    <property type="entry name" value="INTEGRASE_RECOMBINASE PROTEIN MJ0367-RELATED"/>
    <property type="match status" value="1"/>
</dbReference>
<feature type="domain" description="Tyr recombinase" evidence="4">
    <location>
        <begin position="54"/>
        <end position="264"/>
    </location>
</feature>
<evidence type="ECO:0000256" key="1">
    <source>
        <dbReference type="ARBA" id="ARBA00008857"/>
    </source>
</evidence>
<protein>
    <recommendedName>
        <fullName evidence="4">Tyr recombinase domain-containing protein</fullName>
    </recommendedName>
</protein>
<organism evidence="5 6">
    <name type="scientific">Micromonospora sicca</name>
    <dbReference type="NCBI Taxonomy" id="2202420"/>
    <lineage>
        <taxon>Bacteria</taxon>
        <taxon>Bacillati</taxon>
        <taxon>Actinomycetota</taxon>
        <taxon>Actinomycetes</taxon>
        <taxon>Micromonosporales</taxon>
        <taxon>Micromonosporaceae</taxon>
        <taxon>Micromonospora</taxon>
    </lineage>
</organism>
<name>A0A317DNL6_9ACTN</name>
<gene>
    <name evidence="5" type="ORF">DKT69_06095</name>
</gene>
<keyword evidence="3" id="KW-0233">DNA recombination</keyword>
<dbReference type="PROSITE" id="PS51898">
    <property type="entry name" value="TYR_RECOMBINASE"/>
    <property type="match status" value="1"/>
</dbReference>
<evidence type="ECO:0000313" key="6">
    <source>
        <dbReference type="Proteomes" id="UP000246050"/>
    </source>
</evidence>
<comment type="caution">
    <text evidence="5">The sequence shown here is derived from an EMBL/GenBank/DDBJ whole genome shotgun (WGS) entry which is preliminary data.</text>
</comment>
<reference evidence="5 6" key="1">
    <citation type="submission" date="2018-05" db="EMBL/GenBank/DDBJ databases">
        <title>Micromonosporas from Atacama Desert.</title>
        <authorList>
            <person name="Carro L."/>
            <person name="Golinska P."/>
            <person name="Klenk H.-P."/>
            <person name="Goodfellow M."/>
        </authorList>
    </citation>
    <scope>NUCLEOTIDE SEQUENCE [LARGE SCALE GENOMIC DNA]</scope>
    <source>
        <strain evidence="5 6">4G51</strain>
    </source>
</reference>
<sequence length="380" mass="43072">MQQRTRPLATQTIRDSISALAVFLRALQDHEDWAPELPRNAVIYASDYPRTIPLRARGLNAHIMTQVRAHLPRWPQPDGRFLTELMLATGLRVGDACALGYDPIVRDRDDNPYVRYWNHKMRREAYVPISAATLDKIREQQARVREQYPAETAAYLSQPAPRTLPVDGLRLVPANMLNPHGLLPFRRSTYNLQLQAWVAKCGITDEAGRPAHITAHQWRHTFATTLVNRGVRLEVVKQLLDHASLEMASHYARLLDTTIRAEWDAARDNDDDLQHLLPADVEWANRSRTALPNGHCGLPRQQTCDHSNKCLTRPVFITTSEDLPAHEAHRHRTLTLIAQLDARGQTKLADQNRLVLEQLDARIAQIKQAIATGGAHRDAI</sequence>
<comment type="similarity">
    <text evidence="1">Belongs to the 'phage' integrase family.</text>
</comment>
<evidence type="ECO:0000259" key="4">
    <source>
        <dbReference type="PROSITE" id="PS51898"/>
    </source>
</evidence>
<dbReference type="InterPro" id="IPR013762">
    <property type="entry name" value="Integrase-like_cat_sf"/>
</dbReference>
<dbReference type="InterPro" id="IPR011010">
    <property type="entry name" value="DNA_brk_join_enz"/>
</dbReference>
<keyword evidence="2" id="KW-0238">DNA-binding</keyword>
<proteinExistence type="inferred from homology"/>
<dbReference type="GO" id="GO:0003677">
    <property type="term" value="F:DNA binding"/>
    <property type="evidence" value="ECO:0007669"/>
    <property type="project" value="UniProtKB-KW"/>
</dbReference>
<evidence type="ECO:0000256" key="2">
    <source>
        <dbReference type="ARBA" id="ARBA00023125"/>
    </source>
</evidence>
<dbReference type="PANTHER" id="PTHR30349">
    <property type="entry name" value="PHAGE INTEGRASE-RELATED"/>
    <property type="match status" value="1"/>
</dbReference>
<dbReference type="InterPro" id="IPR002104">
    <property type="entry name" value="Integrase_catalytic"/>
</dbReference>
<dbReference type="EMBL" id="QGKS01000128">
    <property type="protein sequence ID" value="PWR16359.1"/>
    <property type="molecule type" value="Genomic_DNA"/>
</dbReference>
<dbReference type="Pfam" id="PF00589">
    <property type="entry name" value="Phage_integrase"/>
    <property type="match status" value="1"/>
</dbReference>
<dbReference type="SUPFAM" id="SSF56349">
    <property type="entry name" value="DNA breaking-rejoining enzymes"/>
    <property type="match status" value="1"/>
</dbReference>
<accession>A0A317DNL6</accession>
<dbReference type="Proteomes" id="UP000246050">
    <property type="component" value="Unassembled WGS sequence"/>
</dbReference>
<dbReference type="InterPro" id="IPR050090">
    <property type="entry name" value="Tyrosine_recombinase_XerCD"/>
</dbReference>
<dbReference type="Gene3D" id="1.10.443.10">
    <property type="entry name" value="Intergrase catalytic core"/>
    <property type="match status" value="1"/>
</dbReference>
<dbReference type="GO" id="GO:0006310">
    <property type="term" value="P:DNA recombination"/>
    <property type="evidence" value="ECO:0007669"/>
    <property type="project" value="UniProtKB-KW"/>
</dbReference>
<dbReference type="GO" id="GO:0015074">
    <property type="term" value="P:DNA integration"/>
    <property type="evidence" value="ECO:0007669"/>
    <property type="project" value="InterPro"/>
</dbReference>
<evidence type="ECO:0000313" key="5">
    <source>
        <dbReference type="EMBL" id="PWR16359.1"/>
    </source>
</evidence>
<dbReference type="AlphaFoldDB" id="A0A317DNL6"/>
<evidence type="ECO:0000256" key="3">
    <source>
        <dbReference type="ARBA" id="ARBA00023172"/>
    </source>
</evidence>